<reference evidence="3" key="1">
    <citation type="journal article" date="2017" name="Nature">
        <title>The sunflower genome provides insights into oil metabolism, flowering and Asterid evolution.</title>
        <authorList>
            <person name="Badouin H."/>
            <person name="Gouzy J."/>
            <person name="Grassa C.J."/>
            <person name="Murat F."/>
            <person name="Staton S.E."/>
            <person name="Cottret L."/>
            <person name="Lelandais-Briere C."/>
            <person name="Owens G.L."/>
            <person name="Carrere S."/>
            <person name="Mayjonade B."/>
            <person name="Legrand L."/>
            <person name="Gill N."/>
            <person name="Kane N.C."/>
            <person name="Bowers J.E."/>
            <person name="Hubner S."/>
            <person name="Bellec A."/>
            <person name="Berard A."/>
            <person name="Berges H."/>
            <person name="Blanchet N."/>
            <person name="Boniface M.C."/>
            <person name="Brunel D."/>
            <person name="Catrice O."/>
            <person name="Chaidir N."/>
            <person name="Claudel C."/>
            <person name="Donnadieu C."/>
            <person name="Faraut T."/>
            <person name="Fievet G."/>
            <person name="Helmstetter N."/>
            <person name="King M."/>
            <person name="Knapp S.J."/>
            <person name="Lai Z."/>
            <person name="Le Paslier M.C."/>
            <person name="Lippi Y."/>
            <person name="Lorenzon L."/>
            <person name="Mandel J.R."/>
            <person name="Marage G."/>
            <person name="Marchand G."/>
            <person name="Marquand E."/>
            <person name="Bret-Mestries E."/>
            <person name="Morien E."/>
            <person name="Nambeesan S."/>
            <person name="Nguyen T."/>
            <person name="Pegot-Espagnet P."/>
            <person name="Pouilly N."/>
            <person name="Raftis F."/>
            <person name="Sallet E."/>
            <person name="Schiex T."/>
            <person name="Thomas J."/>
            <person name="Vandecasteele C."/>
            <person name="Vares D."/>
            <person name="Vear F."/>
            <person name="Vautrin S."/>
            <person name="Crespi M."/>
            <person name="Mangin B."/>
            <person name="Burke J.M."/>
            <person name="Salse J."/>
            <person name="Munos S."/>
            <person name="Vincourt P."/>
            <person name="Rieseberg L.H."/>
            <person name="Langlade N.B."/>
        </authorList>
    </citation>
    <scope>NUCLEOTIDE SEQUENCE</scope>
    <source>
        <tissue evidence="3">Leaves</tissue>
    </source>
</reference>
<evidence type="ECO:0000256" key="1">
    <source>
        <dbReference type="SAM" id="MobiDB-lite"/>
    </source>
</evidence>
<comment type="caution">
    <text evidence="3">The sequence shown here is derived from an EMBL/GenBank/DDBJ whole genome shotgun (WGS) entry which is preliminary data.</text>
</comment>
<keyword evidence="2" id="KW-1133">Transmembrane helix</keyword>
<dbReference type="AlphaFoldDB" id="A0A9K3H732"/>
<accession>A0A9K3H732</accession>
<feature type="region of interest" description="Disordered" evidence="1">
    <location>
        <begin position="1"/>
        <end position="22"/>
    </location>
</feature>
<dbReference type="Proteomes" id="UP000215914">
    <property type="component" value="Unassembled WGS sequence"/>
</dbReference>
<name>A0A9K3H732_HELAN</name>
<keyword evidence="2" id="KW-0472">Membrane</keyword>
<protein>
    <recommendedName>
        <fullName evidence="5">Transmembrane protein</fullName>
    </recommendedName>
</protein>
<evidence type="ECO:0008006" key="5">
    <source>
        <dbReference type="Google" id="ProtNLM"/>
    </source>
</evidence>
<keyword evidence="4" id="KW-1185">Reference proteome</keyword>
<dbReference type="Gramene" id="mRNA:HanXRQr2_Chr14g0648971">
    <property type="protein sequence ID" value="CDS:HanXRQr2_Chr14g0648971.1"/>
    <property type="gene ID" value="HanXRQr2_Chr14g0648971"/>
</dbReference>
<feature type="transmembrane region" description="Helical" evidence="2">
    <location>
        <begin position="115"/>
        <end position="138"/>
    </location>
</feature>
<proteinExistence type="predicted"/>
<gene>
    <name evidence="3" type="ORF">HanXRQr2_Chr14g0648971</name>
</gene>
<evidence type="ECO:0000313" key="4">
    <source>
        <dbReference type="Proteomes" id="UP000215914"/>
    </source>
</evidence>
<evidence type="ECO:0000313" key="3">
    <source>
        <dbReference type="EMBL" id="KAF5769495.1"/>
    </source>
</evidence>
<evidence type="ECO:0000256" key="2">
    <source>
        <dbReference type="SAM" id="Phobius"/>
    </source>
</evidence>
<feature type="transmembrane region" description="Helical" evidence="2">
    <location>
        <begin position="43"/>
        <end position="62"/>
    </location>
</feature>
<organism evidence="3 4">
    <name type="scientific">Helianthus annuus</name>
    <name type="common">Common sunflower</name>
    <dbReference type="NCBI Taxonomy" id="4232"/>
    <lineage>
        <taxon>Eukaryota</taxon>
        <taxon>Viridiplantae</taxon>
        <taxon>Streptophyta</taxon>
        <taxon>Embryophyta</taxon>
        <taxon>Tracheophyta</taxon>
        <taxon>Spermatophyta</taxon>
        <taxon>Magnoliopsida</taxon>
        <taxon>eudicotyledons</taxon>
        <taxon>Gunneridae</taxon>
        <taxon>Pentapetalae</taxon>
        <taxon>asterids</taxon>
        <taxon>campanulids</taxon>
        <taxon>Asterales</taxon>
        <taxon>Asteraceae</taxon>
        <taxon>Asteroideae</taxon>
        <taxon>Heliantheae alliance</taxon>
        <taxon>Heliantheae</taxon>
        <taxon>Helianthus</taxon>
    </lineage>
</organism>
<reference evidence="3" key="2">
    <citation type="submission" date="2020-06" db="EMBL/GenBank/DDBJ databases">
        <title>Helianthus annuus Genome sequencing and assembly Release 2.</title>
        <authorList>
            <person name="Gouzy J."/>
            <person name="Langlade N."/>
            <person name="Munos S."/>
        </authorList>
    </citation>
    <scope>NUCLEOTIDE SEQUENCE</scope>
    <source>
        <tissue evidence="3">Leaves</tissue>
    </source>
</reference>
<dbReference type="EMBL" id="MNCJ02000329">
    <property type="protein sequence ID" value="KAF5769495.1"/>
    <property type="molecule type" value="Genomic_DNA"/>
</dbReference>
<keyword evidence="2" id="KW-0812">Transmembrane</keyword>
<sequence>MIRRRCKHESSSSESEMLSDREREKEKAINKAKLNSLMLSSSYHPSFCIYSFFYLFAVSHLFTTTHLSLHFLQQQHAVYLRSVGEFIHSVSVFSFSFDVAFQFKIPYNMSFSFDLGFQFLSFLSLLILPLSVCVLFLCGDDNSQ</sequence>